<accession>A0ABR3S0E4</accession>
<evidence type="ECO:0000313" key="2">
    <source>
        <dbReference type="EMBL" id="KAL1609717.1"/>
    </source>
</evidence>
<keyword evidence="3" id="KW-1185">Reference proteome</keyword>
<gene>
    <name evidence="2" type="ORF">SLS59_001226</name>
</gene>
<dbReference type="EMBL" id="JAKIXB020000003">
    <property type="protein sequence ID" value="KAL1609717.1"/>
    <property type="molecule type" value="Genomic_DNA"/>
</dbReference>
<comment type="caution">
    <text evidence="2">The sequence shown here is derived from an EMBL/GenBank/DDBJ whole genome shotgun (WGS) entry which is preliminary data.</text>
</comment>
<sequence length="150" mass="16025">MSDTEGAKGKAAGSGWTDRERLAYLVSLIEHSDTKFNFKTAPLPVGRTAIACERMVGRLKNTLKAELEALKAGQPMPADGDTPKATPKKTPTPRKRKGKEDGAEANGDAEGSPKKRGRPKKAAEPKPAAAENDEEAVKTEVKEEGEAEEV</sequence>
<feature type="compositionally biased region" description="Basic and acidic residues" evidence="1">
    <location>
        <begin position="135"/>
        <end position="144"/>
    </location>
</feature>
<name>A0ABR3S0E4_9PLEO</name>
<evidence type="ECO:0000313" key="3">
    <source>
        <dbReference type="Proteomes" id="UP001521222"/>
    </source>
</evidence>
<proteinExistence type="predicted"/>
<protein>
    <submittedName>
        <fullName evidence="2">Uncharacterized protein</fullName>
    </submittedName>
</protein>
<dbReference type="Proteomes" id="UP001521222">
    <property type="component" value="Unassembled WGS sequence"/>
</dbReference>
<organism evidence="2 3">
    <name type="scientific">Nothophoma quercina</name>
    <dbReference type="NCBI Taxonomy" id="749835"/>
    <lineage>
        <taxon>Eukaryota</taxon>
        <taxon>Fungi</taxon>
        <taxon>Dikarya</taxon>
        <taxon>Ascomycota</taxon>
        <taxon>Pezizomycotina</taxon>
        <taxon>Dothideomycetes</taxon>
        <taxon>Pleosporomycetidae</taxon>
        <taxon>Pleosporales</taxon>
        <taxon>Pleosporineae</taxon>
        <taxon>Didymellaceae</taxon>
        <taxon>Nothophoma</taxon>
    </lineage>
</organism>
<evidence type="ECO:0000256" key="1">
    <source>
        <dbReference type="SAM" id="MobiDB-lite"/>
    </source>
</evidence>
<feature type="region of interest" description="Disordered" evidence="1">
    <location>
        <begin position="68"/>
        <end position="150"/>
    </location>
</feature>
<reference evidence="2 3" key="1">
    <citation type="submission" date="2024-02" db="EMBL/GenBank/DDBJ databases">
        <title>De novo assembly and annotation of 12 fungi associated with fruit tree decline syndrome in Ontario, Canada.</title>
        <authorList>
            <person name="Sulman M."/>
            <person name="Ellouze W."/>
            <person name="Ilyukhin E."/>
        </authorList>
    </citation>
    <scope>NUCLEOTIDE SEQUENCE [LARGE SCALE GENOMIC DNA]</scope>
    <source>
        <strain evidence="2 3">M97-236</strain>
    </source>
</reference>